<evidence type="ECO:0000256" key="1">
    <source>
        <dbReference type="SAM" id="Phobius"/>
    </source>
</evidence>
<feature type="transmembrane region" description="Helical" evidence="1">
    <location>
        <begin position="46"/>
        <end position="68"/>
    </location>
</feature>
<reference evidence="3" key="1">
    <citation type="submission" date="2015-07" db="EMBL/GenBank/DDBJ databases">
        <title>Fjat-10053 dsm26.</title>
        <authorList>
            <person name="Liu B."/>
            <person name="Wang J."/>
            <person name="Zhu Y."/>
            <person name="Liu G."/>
            <person name="Chen Q."/>
            <person name="Chen Z."/>
            <person name="Lan J."/>
            <person name="Che J."/>
            <person name="Ge C."/>
            <person name="Shi H."/>
            <person name="Pan Z."/>
            <person name="Liu X."/>
        </authorList>
    </citation>
    <scope>NUCLEOTIDE SEQUENCE [LARGE SCALE GENOMIC DNA]</scope>
    <source>
        <strain evidence="3">DSM 26</strain>
    </source>
</reference>
<keyword evidence="1" id="KW-0472">Membrane</keyword>
<gene>
    <name evidence="2" type="ORF">AFK71_09445</name>
</gene>
<keyword evidence="1" id="KW-0812">Transmembrane</keyword>
<dbReference type="RefSeq" id="WP_050351300.1">
    <property type="nucleotide sequence ID" value="NZ_CP073011.1"/>
</dbReference>
<feature type="transmembrane region" description="Helical" evidence="1">
    <location>
        <begin position="12"/>
        <end position="34"/>
    </location>
</feature>
<comment type="caution">
    <text evidence="2">The sequence shown here is derived from an EMBL/GenBank/DDBJ whole genome shotgun (WGS) entry which is preliminary data.</text>
</comment>
<dbReference type="GeneID" id="66871778"/>
<keyword evidence="3" id="KW-1185">Reference proteome</keyword>
<dbReference type="PATRIC" id="fig|1473.5.peg.364"/>
<name>A0A0L0QJT1_VIRPA</name>
<feature type="transmembrane region" description="Helical" evidence="1">
    <location>
        <begin position="74"/>
        <end position="95"/>
    </location>
</feature>
<dbReference type="EMBL" id="LGTO01000007">
    <property type="protein sequence ID" value="KNE18811.1"/>
    <property type="molecule type" value="Genomic_DNA"/>
</dbReference>
<evidence type="ECO:0000313" key="2">
    <source>
        <dbReference type="EMBL" id="KNE18811.1"/>
    </source>
</evidence>
<sequence>MRFKPVVYTSNFVIALIFIAGIRFSLTALLLFRINATQEIVDEKHLGTEISFQMFDGLALLLALYTIFTIEQLGAEISVTIVGLSIFGVSVLRLLKKEEEH</sequence>
<evidence type="ECO:0000313" key="3">
    <source>
        <dbReference type="Proteomes" id="UP000036780"/>
    </source>
</evidence>
<dbReference type="AlphaFoldDB" id="A0A0L0QJT1"/>
<proteinExistence type="predicted"/>
<protein>
    <submittedName>
        <fullName evidence="2">Uncharacterized protein</fullName>
    </submittedName>
</protein>
<dbReference type="Proteomes" id="UP000036780">
    <property type="component" value="Unassembled WGS sequence"/>
</dbReference>
<keyword evidence="1" id="KW-1133">Transmembrane helix</keyword>
<accession>A0A0L0QJT1</accession>
<organism evidence="2 3">
    <name type="scientific">Virgibacillus pantothenticus</name>
    <dbReference type="NCBI Taxonomy" id="1473"/>
    <lineage>
        <taxon>Bacteria</taxon>
        <taxon>Bacillati</taxon>
        <taxon>Bacillota</taxon>
        <taxon>Bacilli</taxon>
        <taxon>Bacillales</taxon>
        <taxon>Bacillaceae</taxon>
        <taxon>Virgibacillus</taxon>
    </lineage>
</organism>